<dbReference type="EMBL" id="MHLH01000008">
    <property type="protein sequence ID" value="OGZ04315.1"/>
    <property type="molecule type" value="Genomic_DNA"/>
</dbReference>
<comment type="caution">
    <text evidence="2">The sequence shown here is derived from an EMBL/GenBank/DDBJ whole genome shotgun (WGS) entry which is preliminary data.</text>
</comment>
<evidence type="ECO:0000313" key="3">
    <source>
        <dbReference type="Proteomes" id="UP000178841"/>
    </source>
</evidence>
<evidence type="ECO:0000256" key="1">
    <source>
        <dbReference type="SAM" id="Phobius"/>
    </source>
</evidence>
<reference evidence="2 3" key="1">
    <citation type="journal article" date="2016" name="Nat. Commun.">
        <title>Thousands of microbial genomes shed light on interconnected biogeochemical processes in an aquifer system.</title>
        <authorList>
            <person name="Anantharaman K."/>
            <person name="Brown C.T."/>
            <person name="Hug L.A."/>
            <person name="Sharon I."/>
            <person name="Castelle C.J."/>
            <person name="Probst A.J."/>
            <person name="Thomas B.C."/>
            <person name="Singh A."/>
            <person name="Wilkins M.J."/>
            <person name="Karaoz U."/>
            <person name="Brodie E.L."/>
            <person name="Williams K.H."/>
            <person name="Hubbard S.S."/>
            <person name="Banfield J.F."/>
        </authorList>
    </citation>
    <scope>NUCLEOTIDE SEQUENCE [LARGE SCALE GENOMIC DNA]</scope>
</reference>
<keyword evidence="1" id="KW-1133">Transmembrane helix</keyword>
<feature type="transmembrane region" description="Helical" evidence="1">
    <location>
        <begin position="53"/>
        <end position="76"/>
    </location>
</feature>
<keyword evidence="1" id="KW-0812">Transmembrane</keyword>
<evidence type="ECO:0000313" key="2">
    <source>
        <dbReference type="EMBL" id="OGZ04315.1"/>
    </source>
</evidence>
<gene>
    <name evidence="2" type="ORF">A2648_01045</name>
</gene>
<protein>
    <submittedName>
        <fullName evidence="2">Uncharacterized protein</fullName>
    </submittedName>
</protein>
<dbReference type="STRING" id="1798657.A2648_01045"/>
<keyword evidence="1" id="KW-0472">Membrane</keyword>
<organism evidence="2 3">
    <name type="scientific">Candidatus Lloydbacteria bacterium RIFCSPHIGHO2_01_FULL_41_20</name>
    <dbReference type="NCBI Taxonomy" id="1798657"/>
    <lineage>
        <taxon>Bacteria</taxon>
        <taxon>Candidatus Lloydiibacteriota</taxon>
    </lineage>
</organism>
<proteinExistence type="predicted"/>
<feature type="transmembrane region" description="Helical" evidence="1">
    <location>
        <begin position="97"/>
        <end position="117"/>
    </location>
</feature>
<dbReference type="Proteomes" id="UP000178841">
    <property type="component" value="Unassembled WGS sequence"/>
</dbReference>
<dbReference type="AlphaFoldDB" id="A0A1G2CSE7"/>
<name>A0A1G2CSE7_9BACT</name>
<accession>A0A1G2CSE7</accession>
<sequence>MKYFIKKLKKISIFIVVIFIFCGALTVSAQDGYVALEPLPNVNAGVDGGTFAGYLQNVFDLGIGIAIALAVVMLVWGGAEYLSTDAVFGKEDAKEKIWGALWGLILALGIVIILKTINPEILKLNLRLDKLTPSPTVTPAPVGTSDAQVSSVFSEDATVRARLENDDVTINKSACTSVDQSNCTNVGGLPEQTISGLLALKADCECGITVTGGTEYWLHSSHGPGQRTVDLAPSSSLNQFLGRPNPVSGTSVTKMGATFKYENVGDNANATGGHWHVTNL</sequence>